<dbReference type="InterPro" id="IPR023465">
    <property type="entry name" value="Riboflavin_kinase_dom_sf"/>
</dbReference>
<organism evidence="16 17">
    <name type="scientific">Candidatus Borkfalkia avistercoris</name>
    <dbReference type="NCBI Taxonomy" id="2838504"/>
    <lineage>
        <taxon>Bacteria</taxon>
        <taxon>Bacillati</taxon>
        <taxon>Bacillota</taxon>
        <taxon>Clostridia</taxon>
        <taxon>Christensenellales</taxon>
        <taxon>Christensenellaceae</taxon>
        <taxon>Candidatus Borkfalkia</taxon>
    </lineage>
</organism>
<accession>A0A9D2D0G5</accession>
<keyword evidence="5 14" id="KW-0808">Transferase</keyword>
<comment type="pathway">
    <text evidence="1 14">Cofactor biosynthesis; FAD biosynthesis; FAD from FMN: step 1/1.</text>
</comment>
<keyword evidence="11" id="KW-0511">Multifunctional enzyme</keyword>
<dbReference type="NCBIfam" id="TIGR00083">
    <property type="entry name" value="ribF"/>
    <property type="match status" value="1"/>
</dbReference>
<dbReference type="AlphaFoldDB" id="A0A9D2D0G5"/>
<dbReference type="Pfam" id="PF06574">
    <property type="entry name" value="FAD_syn"/>
    <property type="match status" value="1"/>
</dbReference>
<dbReference type="GO" id="GO:0005524">
    <property type="term" value="F:ATP binding"/>
    <property type="evidence" value="ECO:0007669"/>
    <property type="project" value="UniProtKB-UniRule"/>
</dbReference>
<dbReference type="PIRSF" id="PIRSF004491">
    <property type="entry name" value="FAD_Synth"/>
    <property type="match status" value="1"/>
</dbReference>
<evidence type="ECO:0000256" key="11">
    <source>
        <dbReference type="ARBA" id="ARBA00023268"/>
    </source>
</evidence>
<reference evidence="16" key="1">
    <citation type="journal article" date="2021" name="PeerJ">
        <title>Extensive microbial diversity within the chicken gut microbiome revealed by metagenomics and culture.</title>
        <authorList>
            <person name="Gilroy R."/>
            <person name="Ravi A."/>
            <person name="Getino M."/>
            <person name="Pursley I."/>
            <person name="Horton D.L."/>
            <person name="Alikhan N.F."/>
            <person name="Baker D."/>
            <person name="Gharbi K."/>
            <person name="Hall N."/>
            <person name="Watson M."/>
            <person name="Adriaenssens E.M."/>
            <person name="Foster-Nyarko E."/>
            <person name="Jarju S."/>
            <person name="Secka A."/>
            <person name="Antonio M."/>
            <person name="Oren A."/>
            <person name="Chaudhuri R.R."/>
            <person name="La Ragione R."/>
            <person name="Hildebrand F."/>
            <person name="Pallen M.J."/>
        </authorList>
    </citation>
    <scope>NUCLEOTIDE SEQUENCE</scope>
    <source>
        <strain evidence="16">CHK187-5294</strain>
    </source>
</reference>
<evidence type="ECO:0000256" key="7">
    <source>
        <dbReference type="ARBA" id="ARBA00022741"/>
    </source>
</evidence>
<dbReference type="Pfam" id="PF01687">
    <property type="entry name" value="Flavokinase"/>
    <property type="match status" value="1"/>
</dbReference>
<dbReference type="Gene3D" id="3.40.50.620">
    <property type="entry name" value="HUPs"/>
    <property type="match status" value="1"/>
</dbReference>
<comment type="similarity">
    <text evidence="14">Belongs to the ribF family.</text>
</comment>
<dbReference type="GO" id="GO:0008531">
    <property type="term" value="F:riboflavin kinase activity"/>
    <property type="evidence" value="ECO:0007669"/>
    <property type="project" value="UniProtKB-UniRule"/>
</dbReference>
<evidence type="ECO:0000256" key="10">
    <source>
        <dbReference type="ARBA" id="ARBA00022840"/>
    </source>
</evidence>
<protein>
    <recommendedName>
        <fullName evidence="14">Riboflavin biosynthesis protein</fullName>
    </recommendedName>
    <domain>
        <recommendedName>
            <fullName evidence="14">Riboflavin kinase</fullName>
            <ecNumber evidence="14">2.7.1.26</ecNumber>
        </recommendedName>
        <alternativeName>
            <fullName evidence="14">Flavokinase</fullName>
        </alternativeName>
    </domain>
    <domain>
        <recommendedName>
            <fullName evidence="14">FMN adenylyltransferase</fullName>
            <ecNumber evidence="14">2.7.7.2</ecNumber>
        </recommendedName>
        <alternativeName>
            <fullName evidence="14">FAD pyrophosphorylase</fullName>
        </alternativeName>
        <alternativeName>
            <fullName evidence="14">FAD synthase</fullName>
        </alternativeName>
    </domain>
</protein>
<proteinExistence type="inferred from homology"/>
<dbReference type="GO" id="GO:0009231">
    <property type="term" value="P:riboflavin biosynthetic process"/>
    <property type="evidence" value="ECO:0007669"/>
    <property type="project" value="InterPro"/>
</dbReference>
<comment type="pathway">
    <text evidence="2 14">Cofactor biosynthesis; FMN biosynthesis; FMN from riboflavin (ATP route): step 1/1.</text>
</comment>
<evidence type="ECO:0000259" key="15">
    <source>
        <dbReference type="SMART" id="SM00904"/>
    </source>
</evidence>
<dbReference type="GO" id="GO:0006747">
    <property type="term" value="P:FAD biosynthetic process"/>
    <property type="evidence" value="ECO:0007669"/>
    <property type="project" value="UniProtKB-UniRule"/>
</dbReference>
<dbReference type="EC" id="2.7.1.26" evidence="14"/>
<reference evidence="16" key="2">
    <citation type="submission" date="2021-04" db="EMBL/GenBank/DDBJ databases">
        <authorList>
            <person name="Gilroy R."/>
        </authorList>
    </citation>
    <scope>NUCLEOTIDE SEQUENCE</scope>
    <source>
        <strain evidence="16">CHK187-5294</strain>
    </source>
</reference>
<dbReference type="InterPro" id="IPR014729">
    <property type="entry name" value="Rossmann-like_a/b/a_fold"/>
</dbReference>
<dbReference type="InterPro" id="IPR004821">
    <property type="entry name" value="Cyt_trans-like"/>
</dbReference>
<dbReference type="SUPFAM" id="SSF52374">
    <property type="entry name" value="Nucleotidylyl transferase"/>
    <property type="match status" value="1"/>
</dbReference>
<keyword evidence="6 14" id="KW-0548">Nucleotidyltransferase</keyword>
<dbReference type="Proteomes" id="UP000824132">
    <property type="component" value="Unassembled WGS sequence"/>
</dbReference>
<evidence type="ECO:0000256" key="14">
    <source>
        <dbReference type="PIRNR" id="PIRNR004491"/>
    </source>
</evidence>
<evidence type="ECO:0000256" key="12">
    <source>
        <dbReference type="ARBA" id="ARBA00047880"/>
    </source>
</evidence>
<dbReference type="PANTHER" id="PTHR22749">
    <property type="entry name" value="RIBOFLAVIN KINASE/FMN ADENYLYLTRANSFERASE"/>
    <property type="match status" value="1"/>
</dbReference>
<keyword evidence="4 14" id="KW-0288">FMN</keyword>
<dbReference type="SMART" id="SM00904">
    <property type="entry name" value="Flavokinase"/>
    <property type="match status" value="1"/>
</dbReference>
<evidence type="ECO:0000256" key="3">
    <source>
        <dbReference type="ARBA" id="ARBA00022630"/>
    </source>
</evidence>
<evidence type="ECO:0000256" key="2">
    <source>
        <dbReference type="ARBA" id="ARBA00005201"/>
    </source>
</evidence>
<comment type="caution">
    <text evidence="16">The sequence shown here is derived from an EMBL/GenBank/DDBJ whole genome shotgun (WGS) entry which is preliminary data.</text>
</comment>
<evidence type="ECO:0000256" key="9">
    <source>
        <dbReference type="ARBA" id="ARBA00022827"/>
    </source>
</evidence>
<dbReference type="EMBL" id="DXCL01000046">
    <property type="protein sequence ID" value="HIZ04208.1"/>
    <property type="molecule type" value="Genomic_DNA"/>
</dbReference>
<dbReference type="InterPro" id="IPR015864">
    <property type="entry name" value="FAD_synthase"/>
</dbReference>
<dbReference type="EC" id="2.7.7.2" evidence="14"/>
<evidence type="ECO:0000256" key="5">
    <source>
        <dbReference type="ARBA" id="ARBA00022679"/>
    </source>
</evidence>
<evidence type="ECO:0000256" key="1">
    <source>
        <dbReference type="ARBA" id="ARBA00004726"/>
    </source>
</evidence>
<keyword evidence="7 14" id="KW-0547">Nucleotide-binding</keyword>
<evidence type="ECO:0000256" key="4">
    <source>
        <dbReference type="ARBA" id="ARBA00022643"/>
    </source>
</evidence>
<comment type="catalytic activity">
    <reaction evidence="13 14">
        <text>FMN + ATP + H(+) = FAD + diphosphate</text>
        <dbReference type="Rhea" id="RHEA:17237"/>
        <dbReference type="ChEBI" id="CHEBI:15378"/>
        <dbReference type="ChEBI" id="CHEBI:30616"/>
        <dbReference type="ChEBI" id="CHEBI:33019"/>
        <dbReference type="ChEBI" id="CHEBI:57692"/>
        <dbReference type="ChEBI" id="CHEBI:58210"/>
        <dbReference type="EC" id="2.7.7.2"/>
    </reaction>
</comment>
<evidence type="ECO:0000256" key="6">
    <source>
        <dbReference type="ARBA" id="ARBA00022695"/>
    </source>
</evidence>
<dbReference type="SUPFAM" id="SSF82114">
    <property type="entry name" value="Riboflavin kinase-like"/>
    <property type="match status" value="1"/>
</dbReference>
<keyword evidence="9 14" id="KW-0274">FAD</keyword>
<dbReference type="Gene3D" id="2.40.30.30">
    <property type="entry name" value="Riboflavin kinase-like"/>
    <property type="match status" value="1"/>
</dbReference>
<keyword evidence="3 14" id="KW-0285">Flavoprotein</keyword>
<dbReference type="NCBIfam" id="TIGR00125">
    <property type="entry name" value="cyt_tran_rel"/>
    <property type="match status" value="1"/>
</dbReference>
<dbReference type="InterPro" id="IPR002606">
    <property type="entry name" value="Riboflavin_kinase_bac"/>
</dbReference>
<evidence type="ECO:0000256" key="13">
    <source>
        <dbReference type="ARBA" id="ARBA00049494"/>
    </source>
</evidence>
<sequence>MRVINYGERGEPCVFLLGYFDAVHVGHRKLIERAVALADKCGVKVAALTFSDAKRGDQVYVLAEREELLSRLGVDYLYLARFDEAFRNTEGEDFLDTVSGRCGVRAFVCGEDFRFGKGAVCGGLCLAEYCKKHGIDAEILPLVSVGGQKASATLAKKYLDEGDIISLNAMLGEPYFISGVVATEGRHVGRKLGFPTANLHPAQGKYPLAQGVYAVHTEIDGKAYRGIANFGSRPTFGDGRVVCETYIDGFAGDLYGKALTVRFDFRIRGVMKFSSAEELKKQLTEDLEKIR</sequence>
<dbReference type="InterPro" id="IPR015865">
    <property type="entry name" value="Riboflavin_kinase_bac/euk"/>
</dbReference>
<evidence type="ECO:0000256" key="8">
    <source>
        <dbReference type="ARBA" id="ARBA00022777"/>
    </source>
</evidence>
<gene>
    <name evidence="16" type="primary">ribF</name>
    <name evidence="16" type="ORF">H9727_07985</name>
</gene>
<dbReference type="CDD" id="cd02064">
    <property type="entry name" value="FAD_synthetase_N"/>
    <property type="match status" value="1"/>
</dbReference>
<feature type="domain" description="Riboflavin kinase" evidence="15">
    <location>
        <begin position="170"/>
        <end position="291"/>
    </location>
</feature>
<dbReference type="InterPro" id="IPR023468">
    <property type="entry name" value="Riboflavin_kinase"/>
</dbReference>
<dbReference type="GO" id="GO:0009398">
    <property type="term" value="P:FMN biosynthetic process"/>
    <property type="evidence" value="ECO:0007669"/>
    <property type="project" value="UniProtKB-UniRule"/>
</dbReference>
<dbReference type="PANTHER" id="PTHR22749:SF6">
    <property type="entry name" value="RIBOFLAVIN KINASE"/>
    <property type="match status" value="1"/>
</dbReference>
<dbReference type="GO" id="GO:0003919">
    <property type="term" value="F:FMN adenylyltransferase activity"/>
    <property type="evidence" value="ECO:0007669"/>
    <property type="project" value="UniProtKB-UniRule"/>
</dbReference>
<keyword evidence="10 14" id="KW-0067">ATP-binding</keyword>
<name>A0A9D2D0G5_9FIRM</name>
<evidence type="ECO:0000313" key="17">
    <source>
        <dbReference type="Proteomes" id="UP000824132"/>
    </source>
</evidence>
<evidence type="ECO:0000313" key="16">
    <source>
        <dbReference type="EMBL" id="HIZ04208.1"/>
    </source>
</evidence>
<keyword evidence="8 14" id="KW-0418">Kinase</keyword>
<comment type="catalytic activity">
    <reaction evidence="12 14">
        <text>riboflavin + ATP = FMN + ADP + H(+)</text>
        <dbReference type="Rhea" id="RHEA:14357"/>
        <dbReference type="ChEBI" id="CHEBI:15378"/>
        <dbReference type="ChEBI" id="CHEBI:30616"/>
        <dbReference type="ChEBI" id="CHEBI:57986"/>
        <dbReference type="ChEBI" id="CHEBI:58210"/>
        <dbReference type="ChEBI" id="CHEBI:456216"/>
        <dbReference type="EC" id="2.7.1.26"/>
    </reaction>
</comment>